<reference evidence="9 10" key="1">
    <citation type="submission" date="2018-03" db="EMBL/GenBank/DDBJ databases">
        <title>Bioinformatic expansion and discovery of thiopeptide antibiotics.</title>
        <authorList>
            <person name="Schwalen C.J."/>
            <person name="Hudson G.A."/>
            <person name="Mitchell D.A."/>
        </authorList>
    </citation>
    <scope>NUCLEOTIDE SEQUENCE [LARGE SCALE GENOMIC DNA]</scope>
    <source>
        <strain evidence="9 10">ATCC 21389</strain>
    </source>
</reference>
<dbReference type="InterPro" id="IPR009100">
    <property type="entry name" value="AcylCoA_DH/oxidase_NM_dom_sf"/>
</dbReference>
<dbReference type="PROSITE" id="PS00073">
    <property type="entry name" value="ACYL_COA_DH_2"/>
    <property type="match status" value="1"/>
</dbReference>
<proteinExistence type="inferred from homology"/>
<evidence type="ECO:0000259" key="6">
    <source>
        <dbReference type="Pfam" id="PF00441"/>
    </source>
</evidence>
<dbReference type="EMBL" id="PYBW01000110">
    <property type="protein sequence ID" value="PYC71664.1"/>
    <property type="molecule type" value="Genomic_DNA"/>
</dbReference>
<evidence type="ECO:0000256" key="5">
    <source>
        <dbReference type="RuleBase" id="RU362125"/>
    </source>
</evidence>
<keyword evidence="10" id="KW-1185">Reference proteome</keyword>
<dbReference type="InterPro" id="IPR006091">
    <property type="entry name" value="Acyl-CoA_Oxase/DH_mid-dom"/>
</dbReference>
<comment type="caution">
    <text evidence="9">The sequence shown here is derived from an EMBL/GenBank/DDBJ whole genome shotgun (WGS) entry which is preliminary data.</text>
</comment>
<feature type="domain" description="Acyl-CoA dehydrogenase/oxidase C-terminal" evidence="6">
    <location>
        <begin position="281"/>
        <end position="436"/>
    </location>
</feature>
<evidence type="ECO:0000313" key="10">
    <source>
        <dbReference type="Proteomes" id="UP000248039"/>
    </source>
</evidence>
<feature type="domain" description="Acyl-CoA oxidase/dehydrogenase middle" evidence="7">
    <location>
        <begin position="178"/>
        <end position="270"/>
    </location>
</feature>
<dbReference type="Pfam" id="PF02770">
    <property type="entry name" value="Acyl-CoA_dh_M"/>
    <property type="match status" value="1"/>
</dbReference>
<dbReference type="PANTHER" id="PTHR42707:SF3">
    <property type="entry name" value="ACYL-COA DEHYDROGENASE AIDB-RELATED"/>
    <property type="match status" value="1"/>
</dbReference>
<dbReference type="Pfam" id="PF00441">
    <property type="entry name" value="Acyl-CoA_dh_1"/>
    <property type="match status" value="1"/>
</dbReference>
<dbReference type="InterPro" id="IPR006089">
    <property type="entry name" value="Acyl-CoA_DH_CS"/>
</dbReference>
<organism evidence="9 10">
    <name type="scientific">Streptomyces tateyamensis</name>
    <dbReference type="NCBI Taxonomy" id="565073"/>
    <lineage>
        <taxon>Bacteria</taxon>
        <taxon>Bacillati</taxon>
        <taxon>Actinomycetota</taxon>
        <taxon>Actinomycetes</taxon>
        <taxon>Kitasatosporales</taxon>
        <taxon>Streptomycetaceae</taxon>
        <taxon>Streptomyces</taxon>
    </lineage>
</organism>
<accession>A0A2V4MVS6</accession>
<dbReference type="SUPFAM" id="SSF47203">
    <property type="entry name" value="Acyl-CoA dehydrogenase C-terminal domain-like"/>
    <property type="match status" value="1"/>
</dbReference>
<feature type="domain" description="Adaptive response protein AidB N-terminal" evidence="8">
    <location>
        <begin position="9"/>
        <end position="162"/>
    </location>
</feature>
<dbReference type="GO" id="GO:0003995">
    <property type="term" value="F:acyl-CoA dehydrogenase activity"/>
    <property type="evidence" value="ECO:0007669"/>
    <property type="project" value="InterPro"/>
</dbReference>
<dbReference type="PANTHER" id="PTHR42707">
    <property type="entry name" value="ACYL-COA DEHYDROGENASE"/>
    <property type="match status" value="1"/>
</dbReference>
<evidence type="ECO:0000256" key="2">
    <source>
        <dbReference type="ARBA" id="ARBA00009347"/>
    </source>
</evidence>
<name>A0A2V4MVS6_9ACTN</name>
<dbReference type="OrthoDB" id="9771038at2"/>
<dbReference type="InterPro" id="IPR009075">
    <property type="entry name" value="AcylCo_DH/oxidase_C"/>
</dbReference>
<keyword evidence="4 5" id="KW-0274">FAD</keyword>
<evidence type="ECO:0000256" key="3">
    <source>
        <dbReference type="ARBA" id="ARBA00022630"/>
    </source>
</evidence>
<evidence type="ECO:0000256" key="1">
    <source>
        <dbReference type="ARBA" id="ARBA00001974"/>
    </source>
</evidence>
<dbReference type="SUPFAM" id="SSF56645">
    <property type="entry name" value="Acyl-CoA dehydrogenase NM domain-like"/>
    <property type="match status" value="1"/>
</dbReference>
<dbReference type="Pfam" id="PF18158">
    <property type="entry name" value="AidB_N"/>
    <property type="match status" value="1"/>
</dbReference>
<keyword evidence="5" id="KW-0560">Oxidoreductase</keyword>
<dbReference type="AlphaFoldDB" id="A0A2V4MVS6"/>
<keyword evidence="3 5" id="KW-0285">Flavoprotein</keyword>
<comment type="similarity">
    <text evidence="2 5">Belongs to the acyl-CoA dehydrogenase family.</text>
</comment>
<protein>
    <submittedName>
        <fullName evidence="9">DNA alkylation response protein</fullName>
    </submittedName>
</protein>
<dbReference type="Proteomes" id="UP000248039">
    <property type="component" value="Unassembled WGS sequence"/>
</dbReference>
<sequence>MPHTHEVTNQVPLPYGHNTAEDPALLAALHRSGAGWAEAELRELGALGGSEQAWEWGRLANEHEPVLRTHDRFGHRIDEVEFHPAWHQLMTVAVEHGLHAAPWRDPRPGAHTARAAKFYLWSQVEAGHGCPVSMTYAAVPALRTTPALADWLEPLLASPVYDFGLREPHGKRGLIAGMSMTEKQGGSDVRANSTVALPAGDGSYHLTGHKWFTSAPMSDVFLTLAQAPGGLSCFVLPRVLPDGTRNGLRIQRLKEKLGNRSNASAELEYEEAVGWLVGEEGRGVRTIIEMVNMTRLDCTLGAAAGMRYGVQRAVHHADHRRAFGTELVHQPLMRNVLADLAVESEAATTVALRLAEATDRSLAGDEGEADFRRLALAVTKYWVCKRGPMHAAEALECLGGNGYVEESGLPRLYREAPLVSIWEGSGNVAALDALRAMARSPQSVQAYFGELDAVAGADRRLDQAVAELRKELGDLAEVEYRTRRLVERMAVTLQAALLVRHSVPAVAEAFIASRVAGDHGGAFGTLPVGVDTESILARARMAG</sequence>
<dbReference type="RefSeq" id="WP_110672484.1">
    <property type="nucleotide sequence ID" value="NZ_PYBW01000110.1"/>
</dbReference>
<evidence type="ECO:0000313" key="9">
    <source>
        <dbReference type="EMBL" id="PYC71664.1"/>
    </source>
</evidence>
<dbReference type="Gene3D" id="2.40.110.20">
    <property type="match status" value="1"/>
</dbReference>
<comment type="cofactor">
    <cofactor evidence="1 5">
        <name>FAD</name>
        <dbReference type="ChEBI" id="CHEBI:57692"/>
    </cofactor>
</comment>
<dbReference type="Gene3D" id="6.10.250.600">
    <property type="match status" value="1"/>
</dbReference>
<evidence type="ECO:0000259" key="7">
    <source>
        <dbReference type="Pfam" id="PF02770"/>
    </source>
</evidence>
<dbReference type="InterPro" id="IPR041504">
    <property type="entry name" value="AidB_N"/>
</dbReference>
<evidence type="ECO:0000259" key="8">
    <source>
        <dbReference type="Pfam" id="PF18158"/>
    </source>
</evidence>
<dbReference type="InterPro" id="IPR052904">
    <property type="entry name" value="Acyl-CoA_dehydrogenase-like"/>
</dbReference>
<dbReference type="Gene3D" id="1.20.140.10">
    <property type="entry name" value="Butyryl-CoA Dehydrogenase, subunit A, domain 3"/>
    <property type="match status" value="1"/>
</dbReference>
<dbReference type="InterPro" id="IPR036250">
    <property type="entry name" value="AcylCo_DH-like_C"/>
</dbReference>
<gene>
    <name evidence="9" type="ORF">C7C46_26640</name>
</gene>
<evidence type="ECO:0000256" key="4">
    <source>
        <dbReference type="ARBA" id="ARBA00022827"/>
    </source>
</evidence>